<keyword evidence="2" id="KW-0963">Cytoplasm</keyword>
<dbReference type="PANTHER" id="PTHR45709:SF2">
    <property type="entry name" value="LARGE SUBUNIT GTPASE 1 HOMOLOG"/>
    <property type="match status" value="1"/>
</dbReference>
<feature type="compositionally biased region" description="Polar residues" evidence="7">
    <location>
        <begin position="281"/>
        <end position="290"/>
    </location>
</feature>
<feature type="compositionally biased region" description="Polar residues" evidence="7">
    <location>
        <begin position="627"/>
        <end position="639"/>
    </location>
</feature>
<dbReference type="Pfam" id="PF01926">
    <property type="entry name" value="MMR_HSR1"/>
    <property type="match status" value="1"/>
</dbReference>
<comment type="subcellular location">
    <subcellularLocation>
        <location evidence="1">Cytoplasm</location>
    </subcellularLocation>
</comment>
<feature type="compositionally biased region" description="Basic residues" evidence="7">
    <location>
        <begin position="642"/>
        <end position="653"/>
    </location>
</feature>
<evidence type="ECO:0000256" key="5">
    <source>
        <dbReference type="ARBA" id="ARBA00023134"/>
    </source>
</evidence>
<sequence length="729" mass="82326">MFDITICINRQMLCCESKDSISNYRHKLHTSEIADGYDWGRLNLQSVTEESSFQEFLSTAELAETDFQAEKLNITFVNPKSGVGLLSGDERDSVKKKHDSNIELLGIPRRPPWNANTTPEELQAAEREEFLKWRRQLAQLQEVEGLLLTPYEKNLEFWRQLWRVVERSDVVVQIVDARNPLLFRCKDLERYVLEVSPNKQNLILANKADFLTQSQRDTWASYFSEQGVRIAFFSALEAAEEEKARLEAENSESEDIEKEDGSDDVEEKEENKTNELHKNTRVPTDSSGNDSMEENISKISSQTQKTTLGSGENAQIQPATLDSDTAKPTCVNESNSTLTTDKKDEAPSHDQCTYDNKTPNSMGNSSKLLTRSELITFFRTLHTGPKVSQGMTTIGLVGYPNVGKSSTINTLLMDKKVSVSATPGKTKHFQTLFLQQDLLLCDCPGLVMPSFLFTKAEMVVNGILPIDQMRDHVPPVTLVASLIPRHILEDRYGIMLPAPLEGEDPLRPPTAEELLNAYGYNRGFMTQNGQPDNPRAARYILKDFVNGKLLYCHGTPGCDQSQYHVYPERSTDNQPRELTPAAKRFNKSHKVTTEDLDKAFFHKNVHSVHQKGMTVLGTRSAISNDGSVTGSTMSLAQQSKPWKNHKDKRNKKEKLRRIKMTDGSEPVIAPYENPAGAPPINARQYDFGALTPSQQGELNRLKLRMLRDDQTYLAEHPQANIQNLYNTFF</sequence>
<organism evidence="9">
    <name type="scientific">Timema monikensis</name>
    <dbReference type="NCBI Taxonomy" id="170555"/>
    <lineage>
        <taxon>Eukaryota</taxon>
        <taxon>Metazoa</taxon>
        <taxon>Ecdysozoa</taxon>
        <taxon>Arthropoda</taxon>
        <taxon>Hexapoda</taxon>
        <taxon>Insecta</taxon>
        <taxon>Pterygota</taxon>
        <taxon>Neoptera</taxon>
        <taxon>Polyneoptera</taxon>
        <taxon>Phasmatodea</taxon>
        <taxon>Timematodea</taxon>
        <taxon>Timematoidea</taxon>
        <taxon>Timematidae</taxon>
        <taxon>Timema</taxon>
    </lineage>
</organism>
<evidence type="ECO:0000256" key="7">
    <source>
        <dbReference type="SAM" id="MobiDB-lite"/>
    </source>
</evidence>
<dbReference type="GO" id="GO:0000054">
    <property type="term" value="P:ribosomal subunit export from nucleus"/>
    <property type="evidence" value="ECO:0007669"/>
    <property type="project" value="TreeGrafter"/>
</dbReference>
<feature type="compositionally biased region" description="Acidic residues" evidence="7">
    <location>
        <begin position="249"/>
        <end position="268"/>
    </location>
</feature>
<feature type="compositionally biased region" description="Polar residues" evidence="7">
    <location>
        <begin position="350"/>
        <end position="366"/>
    </location>
</feature>
<evidence type="ECO:0000256" key="6">
    <source>
        <dbReference type="ARBA" id="ARBA00040145"/>
    </source>
</evidence>
<feature type="region of interest" description="Disordered" evidence="7">
    <location>
        <begin position="627"/>
        <end position="653"/>
    </location>
</feature>
<dbReference type="InterPro" id="IPR043358">
    <property type="entry name" value="GNL1-like"/>
</dbReference>
<dbReference type="GO" id="GO:0005525">
    <property type="term" value="F:GTP binding"/>
    <property type="evidence" value="ECO:0007669"/>
    <property type="project" value="UniProtKB-KW"/>
</dbReference>
<feature type="region of interest" description="Disordered" evidence="7">
    <location>
        <begin position="317"/>
        <end position="366"/>
    </location>
</feature>
<dbReference type="FunFam" id="1.10.1580.10:FF:000008">
    <property type="entry name" value="Large subunit GTPase 1"/>
    <property type="match status" value="1"/>
</dbReference>
<dbReference type="GO" id="GO:0003924">
    <property type="term" value="F:GTPase activity"/>
    <property type="evidence" value="ECO:0007669"/>
    <property type="project" value="InterPro"/>
</dbReference>
<evidence type="ECO:0000256" key="1">
    <source>
        <dbReference type="ARBA" id="ARBA00004496"/>
    </source>
</evidence>
<evidence type="ECO:0000256" key="2">
    <source>
        <dbReference type="ARBA" id="ARBA00022490"/>
    </source>
</evidence>
<dbReference type="CDD" id="cd01857">
    <property type="entry name" value="HSR1_MMR1"/>
    <property type="match status" value="1"/>
</dbReference>
<dbReference type="AlphaFoldDB" id="A0A7R9DYM1"/>
<accession>A0A7R9DYM1</accession>
<dbReference type="InterPro" id="IPR027417">
    <property type="entry name" value="P-loop_NTPase"/>
</dbReference>
<reference evidence="9" key="1">
    <citation type="submission" date="2020-11" db="EMBL/GenBank/DDBJ databases">
        <authorList>
            <person name="Tran Van P."/>
        </authorList>
    </citation>
    <scope>NUCLEOTIDE SEQUENCE</scope>
</reference>
<keyword evidence="3" id="KW-0547">Nucleotide-binding</keyword>
<proteinExistence type="predicted"/>
<dbReference type="InterPro" id="IPR023179">
    <property type="entry name" value="GTP-bd_ortho_bundle_sf"/>
</dbReference>
<name>A0A7R9DYM1_9NEOP</name>
<dbReference type="PANTHER" id="PTHR45709">
    <property type="entry name" value="LARGE SUBUNIT GTPASE 1 HOMOLOG-RELATED"/>
    <property type="match status" value="1"/>
</dbReference>
<evidence type="ECO:0000313" key="9">
    <source>
        <dbReference type="EMBL" id="CAD7424111.1"/>
    </source>
</evidence>
<keyword evidence="4" id="KW-0378">Hydrolase</keyword>
<protein>
    <recommendedName>
        <fullName evidence="6">Large subunit GTPase 1 homolog</fullName>
    </recommendedName>
</protein>
<dbReference type="Gene3D" id="3.40.50.300">
    <property type="entry name" value="P-loop containing nucleotide triphosphate hydrolases"/>
    <property type="match status" value="1"/>
</dbReference>
<dbReference type="EMBL" id="OB792755">
    <property type="protein sequence ID" value="CAD7424111.1"/>
    <property type="molecule type" value="Genomic_DNA"/>
</dbReference>
<dbReference type="Gene3D" id="1.10.1580.10">
    <property type="match status" value="1"/>
</dbReference>
<feature type="domain" description="G" evidence="8">
    <location>
        <begin position="393"/>
        <end position="448"/>
    </location>
</feature>
<evidence type="ECO:0000256" key="4">
    <source>
        <dbReference type="ARBA" id="ARBA00022801"/>
    </source>
</evidence>
<evidence type="ECO:0000259" key="8">
    <source>
        <dbReference type="Pfam" id="PF01926"/>
    </source>
</evidence>
<dbReference type="GO" id="GO:0005829">
    <property type="term" value="C:cytosol"/>
    <property type="evidence" value="ECO:0007669"/>
    <property type="project" value="TreeGrafter"/>
</dbReference>
<dbReference type="SUPFAM" id="SSF52540">
    <property type="entry name" value="P-loop containing nucleoside triphosphate hydrolases"/>
    <property type="match status" value="1"/>
</dbReference>
<feature type="region of interest" description="Disordered" evidence="7">
    <location>
        <begin position="243"/>
        <end position="293"/>
    </location>
</feature>
<gene>
    <name evidence="9" type="ORF">TMSB3V08_LOCUS1074</name>
</gene>
<keyword evidence="5" id="KW-0342">GTP-binding</keyword>
<evidence type="ECO:0000256" key="3">
    <source>
        <dbReference type="ARBA" id="ARBA00022741"/>
    </source>
</evidence>
<dbReference type="InterPro" id="IPR006073">
    <property type="entry name" value="GTP-bd"/>
</dbReference>
<feature type="compositionally biased region" description="Basic and acidic residues" evidence="7">
    <location>
        <begin position="269"/>
        <end position="278"/>
    </location>
</feature>